<dbReference type="InterPro" id="IPR037914">
    <property type="entry name" value="SpoVT-AbrB_sf"/>
</dbReference>
<gene>
    <name evidence="2" type="ORF">IAB12_00565</name>
</gene>
<dbReference type="Proteomes" id="UP000823936">
    <property type="component" value="Unassembled WGS sequence"/>
</dbReference>
<reference evidence="2" key="2">
    <citation type="submission" date="2021-04" db="EMBL/GenBank/DDBJ databases">
        <authorList>
            <person name="Gilroy R."/>
        </authorList>
    </citation>
    <scope>NUCLEOTIDE SEQUENCE</scope>
    <source>
        <strain evidence="2">Gambia11-129</strain>
    </source>
</reference>
<dbReference type="AlphaFoldDB" id="A0A9D1PTD3"/>
<dbReference type="PANTHER" id="PTHR40516">
    <property type="entry name" value="ANTITOXIN CHPS-RELATED"/>
    <property type="match status" value="1"/>
</dbReference>
<dbReference type="Gene3D" id="2.10.260.10">
    <property type="match status" value="1"/>
</dbReference>
<name>A0A9D1PTD3_9SPIO</name>
<evidence type="ECO:0000313" key="2">
    <source>
        <dbReference type="EMBL" id="HIV98261.1"/>
    </source>
</evidence>
<dbReference type="SUPFAM" id="SSF89447">
    <property type="entry name" value="AbrB/MazE/MraZ-like"/>
    <property type="match status" value="1"/>
</dbReference>
<dbReference type="GO" id="GO:0003677">
    <property type="term" value="F:DNA binding"/>
    <property type="evidence" value="ECO:0007669"/>
    <property type="project" value="UniProtKB-KW"/>
</dbReference>
<keyword evidence="2" id="KW-0238">DNA-binding</keyword>
<comment type="caution">
    <text evidence="2">The sequence shown here is derived from an EMBL/GenBank/DDBJ whole genome shotgun (WGS) entry which is preliminary data.</text>
</comment>
<sequence>MITTIARWGNSQGVRIPSDIMKAVGYAPGDEVDISTTEKGILIQKRTKQPVELKAGGMLKKYVKRHVDDREMNDAWKSAVEESWR</sequence>
<dbReference type="PANTHER" id="PTHR40516:SF1">
    <property type="entry name" value="ANTITOXIN CHPS-RELATED"/>
    <property type="match status" value="1"/>
</dbReference>
<evidence type="ECO:0000259" key="1">
    <source>
        <dbReference type="SMART" id="SM00966"/>
    </source>
</evidence>
<dbReference type="GO" id="GO:0097351">
    <property type="term" value="F:toxin sequestering activity"/>
    <property type="evidence" value="ECO:0007669"/>
    <property type="project" value="InterPro"/>
</dbReference>
<dbReference type="EMBL" id="DXHU01000003">
    <property type="protein sequence ID" value="HIV98261.1"/>
    <property type="molecule type" value="Genomic_DNA"/>
</dbReference>
<proteinExistence type="predicted"/>
<protein>
    <submittedName>
        <fullName evidence="2">AbrB/MazE/SpoVT family DNA-binding domain-containing protein</fullName>
    </submittedName>
</protein>
<dbReference type="Pfam" id="PF04014">
    <property type="entry name" value="MazE_antitoxin"/>
    <property type="match status" value="1"/>
</dbReference>
<dbReference type="InterPro" id="IPR007159">
    <property type="entry name" value="SpoVT-AbrB_dom"/>
</dbReference>
<reference evidence="2" key="1">
    <citation type="journal article" date="2021" name="PeerJ">
        <title>Extensive microbial diversity within the chicken gut microbiome revealed by metagenomics and culture.</title>
        <authorList>
            <person name="Gilroy R."/>
            <person name="Ravi A."/>
            <person name="Getino M."/>
            <person name="Pursley I."/>
            <person name="Horton D.L."/>
            <person name="Alikhan N.F."/>
            <person name="Baker D."/>
            <person name="Gharbi K."/>
            <person name="Hall N."/>
            <person name="Watson M."/>
            <person name="Adriaenssens E.M."/>
            <person name="Foster-Nyarko E."/>
            <person name="Jarju S."/>
            <person name="Secka A."/>
            <person name="Antonio M."/>
            <person name="Oren A."/>
            <person name="Chaudhuri R.R."/>
            <person name="La Ragione R."/>
            <person name="Hildebrand F."/>
            <person name="Pallen M.J."/>
        </authorList>
    </citation>
    <scope>NUCLEOTIDE SEQUENCE</scope>
    <source>
        <strain evidence="2">Gambia11-129</strain>
    </source>
</reference>
<dbReference type="InterPro" id="IPR039052">
    <property type="entry name" value="Antitox_PemI-like"/>
</dbReference>
<dbReference type="SMART" id="SM00966">
    <property type="entry name" value="SpoVT_AbrB"/>
    <property type="match status" value="1"/>
</dbReference>
<accession>A0A9D1PTD3</accession>
<evidence type="ECO:0000313" key="3">
    <source>
        <dbReference type="Proteomes" id="UP000823936"/>
    </source>
</evidence>
<organism evidence="2 3">
    <name type="scientific">Candidatus Ornithospirochaeta avicola</name>
    <dbReference type="NCBI Taxonomy" id="2840896"/>
    <lineage>
        <taxon>Bacteria</taxon>
        <taxon>Pseudomonadati</taxon>
        <taxon>Spirochaetota</taxon>
        <taxon>Spirochaetia</taxon>
        <taxon>Spirochaetales</taxon>
        <taxon>Spirochaetaceae</taxon>
        <taxon>Spirochaetaceae incertae sedis</taxon>
        <taxon>Candidatus Ornithospirochaeta</taxon>
    </lineage>
</organism>
<feature type="domain" description="SpoVT-AbrB" evidence="1">
    <location>
        <begin position="6"/>
        <end position="51"/>
    </location>
</feature>